<dbReference type="Proteomes" id="UP000542742">
    <property type="component" value="Unassembled WGS sequence"/>
</dbReference>
<dbReference type="AlphaFoldDB" id="A0A7W7CN27"/>
<gene>
    <name evidence="1" type="ORF">BKA14_001752</name>
</gene>
<sequence>MNVAWWATEVRSRLFCAVPVHSGWAGLDDRFQHLRRRRIRGYVEVAFPDAGSRRLSIGFRGLYAVVRSVGTDPAARSFLLGGDGSVPDGAYVQVPVRDDLIRFDGEFVLDVEHAWELVHTFVRTGETGDLGHWHLTRPGPAA</sequence>
<evidence type="ECO:0000313" key="2">
    <source>
        <dbReference type="Proteomes" id="UP000542742"/>
    </source>
</evidence>
<accession>A0A7W7CN27</accession>
<comment type="caution">
    <text evidence="1">The sequence shown here is derived from an EMBL/GenBank/DDBJ whole genome shotgun (WGS) entry which is preliminary data.</text>
</comment>
<dbReference type="RefSeq" id="WP_184950401.1">
    <property type="nucleotide sequence ID" value="NZ_BOMC01000004.1"/>
</dbReference>
<evidence type="ECO:0000313" key="1">
    <source>
        <dbReference type="EMBL" id="MBB4691604.1"/>
    </source>
</evidence>
<name>A0A7W7CN27_9ACTN</name>
<dbReference type="EMBL" id="JACHMF010000001">
    <property type="protein sequence ID" value="MBB4691604.1"/>
    <property type="molecule type" value="Genomic_DNA"/>
</dbReference>
<organism evidence="1 2">
    <name type="scientific">Paractinoplanes abujensis</name>
    <dbReference type="NCBI Taxonomy" id="882441"/>
    <lineage>
        <taxon>Bacteria</taxon>
        <taxon>Bacillati</taxon>
        <taxon>Actinomycetota</taxon>
        <taxon>Actinomycetes</taxon>
        <taxon>Micromonosporales</taxon>
        <taxon>Micromonosporaceae</taxon>
        <taxon>Paractinoplanes</taxon>
    </lineage>
</organism>
<keyword evidence="2" id="KW-1185">Reference proteome</keyword>
<proteinExistence type="predicted"/>
<reference evidence="1 2" key="1">
    <citation type="submission" date="2020-08" db="EMBL/GenBank/DDBJ databases">
        <title>Sequencing the genomes of 1000 actinobacteria strains.</title>
        <authorList>
            <person name="Klenk H.-P."/>
        </authorList>
    </citation>
    <scope>NUCLEOTIDE SEQUENCE [LARGE SCALE GENOMIC DNA]</scope>
    <source>
        <strain evidence="1 2">DSM 45518</strain>
    </source>
</reference>
<protein>
    <submittedName>
        <fullName evidence="1">Uncharacterized protein</fullName>
    </submittedName>
</protein>